<evidence type="ECO:0000256" key="1">
    <source>
        <dbReference type="SAM" id="MobiDB-lite"/>
    </source>
</evidence>
<proteinExistence type="predicted"/>
<feature type="compositionally biased region" description="Low complexity" evidence="1">
    <location>
        <begin position="376"/>
        <end position="393"/>
    </location>
</feature>
<dbReference type="AlphaFoldDB" id="A0A3R7SP74"/>
<reference evidence="2 3" key="1">
    <citation type="submission" date="2018-04" db="EMBL/GenBank/DDBJ databases">
        <authorList>
            <person name="Zhang X."/>
            <person name="Yuan J."/>
            <person name="Li F."/>
            <person name="Xiang J."/>
        </authorList>
    </citation>
    <scope>NUCLEOTIDE SEQUENCE [LARGE SCALE GENOMIC DNA]</scope>
    <source>
        <tissue evidence="2">Muscle</tissue>
    </source>
</reference>
<feature type="compositionally biased region" description="Pro residues" evidence="1">
    <location>
        <begin position="1059"/>
        <end position="1069"/>
    </location>
</feature>
<feature type="region of interest" description="Disordered" evidence="1">
    <location>
        <begin position="774"/>
        <end position="908"/>
    </location>
</feature>
<comment type="caution">
    <text evidence="2">The sequence shown here is derived from an EMBL/GenBank/DDBJ whole genome shotgun (WGS) entry which is preliminary data.</text>
</comment>
<keyword evidence="3" id="KW-1185">Reference proteome</keyword>
<feature type="compositionally biased region" description="Pro residues" evidence="1">
    <location>
        <begin position="1076"/>
        <end position="1090"/>
    </location>
</feature>
<sequence length="1222" mass="132002">MKETRAPLVALGLVVAATLFASVLAKGGDLATRPRQGRVDLPAHPLYASLPRLQPARLLLVGPLLRRPVPPVGRDAAGGAGQLQVPAGHTRRPPADQAASGSVSSPSQATDNDLNAYSLFPPQFHELLAIPLHVYKNGSTYNPHGRPHHVPLRPFISKGYANTKIQGGSKVRVPEKQDTPHVAYKPKPVYEDAPKRPTTKYQTTTPAPTTSTTTTTTTTTRPPPTTTTDQRPRRPTYVAPPRPYRPTESTTTETYDETTVPYYSRPSSLPFRPPTDSSPASPKPTRRDPPAKVSFNYKRRPTIPSDLPLSGTPDAPPRTRRHHDRKTYNPPRPTTTRRPTTTPPARPSSARPPPAPTTTRRQPDFSYETFRVTSKPAAAPAPARDALPPSSRPTSDGRPRPTPVQQDRPTAAVQPKPTRVERPQEERVVEFRPSKLDPFLPPSPPPTTYRPPAANKITPQGAPQQLPPAFHPPPPPRPPPAHSLPCPHCPRAAQFPLLLLRLLPTASPPPSSLWTPSPPSSSLLRPPSPPPSSLRPPSPPPSSLRPPSPPLLPLDVQYSLLAAHPLPALPFRLPPLALHLLPPPPPTGSGNKPKPTRPWKDGAHATHFQIIEVPEASPPRPQDVADQPDPGFNLPAEADNLPRRPQAPPAKPDLDGVNVLPRFRPNAPPQEETFGFQDPPRRVFNTRPRPLRPDRRPVLSKRPSFLENFNFFGRTPVDRRRGETGPLVETNNANVKVGTKQPEGDALRYKLHHGPVPNNAQKVVVIGPFNQPPPGAPIIPLPDKEVPPPVAPKNPGLLPPPPPPAPTRRVSASQTNSGAVKSRPQAPKRAPAPLPPQPLIQKPPMSSQDLPEKPAPLVVYSENEKEDKKTHSDVETSASKSGAQGPSPNASRTAFGPSAPEEVSEEHKEAIIAGRIRFPAFSGVERSDSGSVGLPPGAIPMPVPIFDGSKLVVPAHHHASRRVLPPPTPKPSPSSSFWSFLGFGSSKPAPPPVAADRRVVVSPPAPHSPARVPSQPANYIRPPPPFRAQPQQGVTSKPRPVNNPRPQPFYTRTDRPAPATVPRPAPPAQPASATRPNPPASPPSPSPPTTSLPVTPMRITEYNPYFANAPQYDENHRGGFKPPTLQSSSYDGWRVVGVPSTPLEGQGDSLSPVVSFVKENTPEIIIRAPTQESSDDDIVTGVISDRMGEVADGDQLVQFSSQLNVETPGIVRSYWVEPPSLA</sequence>
<reference evidence="2 3" key="2">
    <citation type="submission" date="2019-01" db="EMBL/GenBank/DDBJ databases">
        <title>The decoding of complex shrimp genome reveals the adaptation for benthos swimmer, frequently molting mechanism and breeding impact on genome.</title>
        <authorList>
            <person name="Sun Y."/>
            <person name="Gao Y."/>
            <person name="Yu Y."/>
        </authorList>
    </citation>
    <scope>NUCLEOTIDE SEQUENCE [LARGE SCALE GENOMIC DNA]</scope>
    <source>
        <tissue evidence="2">Muscle</tissue>
    </source>
</reference>
<feature type="compositionally biased region" description="Pro residues" evidence="1">
    <location>
        <begin position="439"/>
        <end position="449"/>
    </location>
</feature>
<feature type="region of interest" description="Disordered" evidence="1">
    <location>
        <begin position="166"/>
        <end position="488"/>
    </location>
</feature>
<organism evidence="2 3">
    <name type="scientific">Penaeus vannamei</name>
    <name type="common">Whiteleg shrimp</name>
    <name type="synonym">Litopenaeus vannamei</name>
    <dbReference type="NCBI Taxonomy" id="6689"/>
    <lineage>
        <taxon>Eukaryota</taxon>
        <taxon>Metazoa</taxon>
        <taxon>Ecdysozoa</taxon>
        <taxon>Arthropoda</taxon>
        <taxon>Crustacea</taxon>
        <taxon>Multicrustacea</taxon>
        <taxon>Malacostraca</taxon>
        <taxon>Eumalacostraca</taxon>
        <taxon>Eucarida</taxon>
        <taxon>Decapoda</taxon>
        <taxon>Dendrobranchiata</taxon>
        <taxon>Penaeoidea</taxon>
        <taxon>Penaeidae</taxon>
        <taxon>Penaeus</taxon>
    </lineage>
</organism>
<feature type="region of interest" description="Disordered" evidence="1">
    <location>
        <begin position="506"/>
        <end position="553"/>
    </location>
</feature>
<protein>
    <submittedName>
        <fullName evidence="2">Uncharacterized protein</fullName>
    </submittedName>
</protein>
<feature type="compositionally biased region" description="Pro residues" evidence="1">
    <location>
        <begin position="526"/>
        <end position="552"/>
    </location>
</feature>
<feature type="compositionally biased region" description="Pro residues" evidence="1">
    <location>
        <begin position="341"/>
        <end position="356"/>
    </location>
</feature>
<feature type="region of interest" description="Disordered" evidence="1">
    <location>
        <begin position="72"/>
        <end position="110"/>
    </location>
</feature>
<feature type="compositionally biased region" description="Pro residues" evidence="1">
    <location>
        <begin position="465"/>
        <end position="482"/>
    </location>
</feature>
<accession>A0A3R7SP74</accession>
<feature type="compositionally biased region" description="Polar residues" evidence="1">
    <location>
        <begin position="875"/>
        <end position="892"/>
    </location>
</feature>
<feature type="compositionally biased region" description="Low complexity" evidence="1">
    <location>
        <begin position="199"/>
        <end position="220"/>
    </location>
</feature>
<evidence type="ECO:0000313" key="2">
    <source>
        <dbReference type="EMBL" id="ROT69205.1"/>
    </source>
</evidence>
<feature type="compositionally biased region" description="Basic and acidic residues" evidence="1">
    <location>
        <begin position="418"/>
        <end position="435"/>
    </location>
</feature>
<dbReference type="OrthoDB" id="6380315at2759"/>
<feature type="compositionally biased region" description="Polar residues" evidence="1">
    <location>
        <begin position="810"/>
        <end position="819"/>
    </location>
</feature>
<dbReference type="Proteomes" id="UP000283509">
    <property type="component" value="Unassembled WGS sequence"/>
</dbReference>
<feature type="region of interest" description="Disordered" evidence="1">
    <location>
        <begin position="575"/>
        <end position="698"/>
    </location>
</feature>
<gene>
    <name evidence="2" type="ORF">C7M84_012677</name>
</gene>
<feature type="compositionally biased region" description="Pro residues" evidence="1">
    <location>
        <begin position="787"/>
        <end position="806"/>
    </location>
</feature>
<feature type="compositionally biased region" description="Basic and acidic residues" evidence="1">
    <location>
        <begin position="862"/>
        <end position="874"/>
    </location>
</feature>
<name>A0A3R7SP74_PENVA</name>
<feature type="compositionally biased region" description="Pro residues" evidence="1">
    <location>
        <begin position="506"/>
        <end position="519"/>
    </location>
</feature>
<feature type="compositionally biased region" description="Polar residues" evidence="1">
    <location>
        <begin position="99"/>
        <end position="110"/>
    </location>
</feature>
<evidence type="ECO:0000313" key="3">
    <source>
        <dbReference type="Proteomes" id="UP000283509"/>
    </source>
</evidence>
<feature type="region of interest" description="Disordered" evidence="1">
    <location>
        <begin position="955"/>
        <end position="1129"/>
    </location>
</feature>
<dbReference type="EMBL" id="QCYY01002596">
    <property type="protein sequence ID" value="ROT69205.1"/>
    <property type="molecule type" value="Genomic_DNA"/>
</dbReference>
<feature type="compositionally biased region" description="Low complexity" evidence="1">
    <location>
        <begin position="246"/>
        <end position="263"/>
    </location>
</feature>
<feature type="compositionally biased region" description="Low complexity" evidence="1">
    <location>
        <begin position="973"/>
        <end position="987"/>
    </location>
</feature>